<dbReference type="RefSeq" id="WP_099153125.1">
    <property type="nucleotide sequence ID" value="NZ_PDUD01000031.1"/>
</dbReference>
<name>A0A2D0N6Z2_FLAN2</name>
<evidence type="ECO:0000313" key="1">
    <source>
        <dbReference type="EMBL" id="PHN03543.1"/>
    </source>
</evidence>
<accession>A0A2D0N6Z2</accession>
<keyword evidence="2" id="KW-1185">Reference proteome</keyword>
<dbReference type="PROSITE" id="PS51257">
    <property type="entry name" value="PROKAR_LIPOPROTEIN"/>
    <property type="match status" value="1"/>
</dbReference>
<evidence type="ECO:0000313" key="2">
    <source>
        <dbReference type="Proteomes" id="UP000223913"/>
    </source>
</evidence>
<protein>
    <recommendedName>
        <fullName evidence="3">DUF4856 domain-containing protein</fullName>
    </recommendedName>
</protein>
<dbReference type="AlphaFoldDB" id="A0A2D0N6Z2"/>
<organism evidence="1 2">
    <name type="scientific">Flavilitoribacter nigricans (strain ATCC 23147 / DSM 23189 / NBRC 102662 / NCIMB 1420 / SS-2)</name>
    <name type="common">Lewinella nigricans</name>
    <dbReference type="NCBI Taxonomy" id="1122177"/>
    <lineage>
        <taxon>Bacteria</taxon>
        <taxon>Pseudomonadati</taxon>
        <taxon>Bacteroidota</taxon>
        <taxon>Saprospiria</taxon>
        <taxon>Saprospirales</taxon>
        <taxon>Lewinellaceae</taxon>
        <taxon>Flavilitoribacter</taxon>
    </lineage>
</organism>
<evidence type="ECO:0008006" key="3">
    <source>
        <dbReference type="Google" id="ProtNLM"/>
    </source>
</evidence>
<proteinExistence type="predicted"/>
<sequence length="374" mass="41053">MDIYKITRLSGLLIIVALFGACEKDVQPIINYDFVYEGDNFETNAAAELELRNALSALASEMKNGRTAGTQVDYNQLLSLYQAGTPSLASTSTTYYQNRIEGAGGWLEELSKASGGTYTPGTPTGEGGVYEGYLFNEYGLELEQMVEKGLFAAALYNYAAAILDGSHDETTADRVVALFGAHPDFSNSDNSSVDNPDTFSAKYTARRDKNDGLGMYYIMVNNFEVLQTAIRIGDDLDTQKRLAIAALKTTWERAIFATAINYLHSAISKLSSTNPTDADQASALHAYSEVIGFIHGWREIAPAQKLITDSEIDDLLLTLNAPYDAAPASYTFATDPVNELPKMTQAIDKIQAIYSFTDQQIQDFKENWVSKQGR</sequence>
<dbReference type="OrthoDB" id="5498726at2"/>
<reference evidence="1 2" key="1">
    <citation type="submission" date="2017-10" db="EMBL/GenBank/DDBJ databases">
        <title>The draft genome sequence of Lewinella nigricans NBRC 102662.</title>
        <authorList>
            <person name="Wang K."/>
        </authorList>
    </citation>
    <scope>NUCLEOTIDE SEQUENCE [LARGE SCALE GENOMIC DNA]</scope>
    <source>
        <strain evidence="1 2">NBRC 102662</strain>
    </source>
</reference>
<dbReference type="EMBL" id="PDUD01000031">
    <property type="protein sequence ID" value="PHN03543.1"/>
    <property type="molecule type" value="Genomic_DNA"/>
</dbReference>
<comment type="caution">
    <text evidence="1">The sequence shown here is derived from an EMBL/GenBank/DDBJ whole genome shotgun (WGS) entry which is preliminary data.</text>
</comment>
<dbReference type="Proteomes" id="UP000223913">
    <property type="component" value="Unassembled WGS sequence"/>
</dbReference>
<gene>
    <name evidence="1" type="ORF">CRP01_26455</name>
</gene>